<dbReference type="AlphaFoldDB" id="A0A653BBT0"/>
<comment type="pathway">
    <text evidence="7">Aromatic compound metabolism; 4-hydroxyphenylacetate degradation; pyruvate and succinate semialdehyde from 4-hydroxyphenylacetate: step 5/7.</text>
</comment>
<comment type="function">
    <text evidence="5">Decarboxylates OPET (5-oxo-pent-3-ene-1,2,5-tricarboxylic acid) into HHDD (2-hydroxy-hept-2,4-diene-1,7-dioate) and isomerizes it to OHED (2-oxo-hept-3-ene-1,7-dioate).</text>
</comment>
<dbReference type="EC" id="5.3.3.10" evidence="8"/>
<evidence type="ECO:0000256" key="2">
    <source>
        <dbReference type="ARBA" id="ARBA00022723"/>
    </source>
</evidence>
<sequence length="242" mass="25924">MERGIDLTQVGQRLLVAPEVELNAVRLLPPVQDPGKIICVGLNYADHAAETGLPAASYPTFFGRFASSLTGHGQPIVKPAGSDQLDFEGELAVVIGRPGRNIAPSDALLHVAGYSIFNDASVRDIQFRTSQWMLGKNFDDTGAFGPWLVTPSSLPTGAKGLRLRTLLNGEVMQESNTDLMVHGVAELIAMASEAMTLTPGDIIVTGTPCGVGFSRKPPVFMQLGDRCEVEIEQIGQLQNVIR</sequence>
<protein>
    <submittedName>
        <fullName evidence="8">5-carboxymethyl-2-hydroxymuconate delta-isomerase</fullName>
        <ecNumber evidence="8">5.3.3.10</ecNumber>
    </submittedName>
</protein>
<dbReference type="GO" id="GO:0008704">
    <property type="term" value="F:5-carboxymethyl-2-hydroxymuconate delta-isomerase activity"/>
    <property type="evidence" value="ECO:0007669"/>
    <property type="project" value="UniProtKB-EC"/>
</dbReference>
<dbReference type="PANTHER" id="PTHR42796:SF4">
    <property type="entry name" value="FUMARYLACETOACETATE HYDROLASE DOMAIN-CONTAINING PROTEIN 2A"/>
    <property type="match status" value="1"/>
</dbReference>
<accession>A0A653BBT0</accession>
<reference evidence="8" key="1">
    <citation type="submission" date="2018-11" db="EMBL/GenBank/DDBJ databases">
        <authorList>
            <consortium name="Genoscope - CEA"/>
            <person name="William W."/>
        </authorList>
    </citation>
    <scope>NUCLEOTIDE SEQUENCE [LARGE SCALE GENOMIC DNA]</scope>
    <source>
        <strain evidence="8">T9AD</strain>
    </source>
</reference>
<dbReference type="EMBL" id="LR130779">
    <property type="protein sequence ID" value="VDN66061.1"/>
    <property type="molecule type" value="Genomic_DNA"/>
</dbReference>
<dbReference type="InterPro" id="IPR036663">
    <property type="entry name" value="Fumarylacetoacetase_C_sf"/>
</dbReference>
<name>A0A653BBT0_ECTOL</name>
<comment type="catalytic activity">
    <reaction evidence="4">
        <text>(2E,4Z)-5-hydroxypenta-2,4-diene-1,2,5-tricarboxylate = (3E,5R)-5-carboxy-2-oxohept-3-enedioate</text>
        <dbReference type="Rhea" id="RHEA:18813"/>
        <dbReference type="ChEBI" id="CHEBI:47961"/>
        <dbReference type="ChEBI" id="CHEBI:87491"/>
        <dbReference type="EC" id="5.3.3.10"/>
    </reaction>
</comment>
<dbReference type="Pfam" id="PF01557">
    <property type="entry name" value="FAA_hydrolase"/>
    <property type="match status" value="1"/>
</dbReference>
<evidence type="ECO:0000256" key="5">
    <source>
        <dbReference type="ARBA" id="ARBA00057150"/>
    </source>
</evidence>
<dbReference type="GO" id="GO:0019752">
    <property type="term" value="P:carboxylic acid metabolic process"/>
    <property type="evidence" value="ECO:0007669"/>
    <property type="project" value="UniProtKB-ARBA"/>
</dbReference>
<dbReference type="InterPro" id="IPR011234">
    <property type="entry name" value="Fumarylacetoacetase-like_C"/>
</dbReference>
<keyword evidence="2" id="KW-0479">Metal-binding</keyword>
<evidence type="ECO:0000256" key="7">
    <source>
        <dbReference type="ARBA" id="ARBA00060680"/>
    </source>
</evidence>
<organism evidence="8">
    <name type="scientific">Ectopseudomonas oleovorans</name>
    <name type="common">Pseudomonas oleovorans</name>
    <dbReference type="NCBI Taxonomy" id="301"/>
    <lineage>
        <taxon>Bacteria</taxon>
        <taxon>Pseudomonadati</taxon>
        <taxon>Pseudomonadota</taxon>
        <taxon>Gammaproteobacteria</taxon>
        <taxon>Pseudomonadales</taxon>
        <taxon>Pseudomonadaceae</taxon>
        <taxon>Ectopseudomonas</taxon>
    </lineage>
</organism>
<evidence type="ECO:0000313" key="8">
    <source>
        <dbReference type="EMBL" id="VDN66061.1"/>
    </source>
</evidence>
<keyword evidence="8" id="KW-0413">Isomerase</keyword>
<evidence type="ECO:0000256" key="1">
    <source>
        <dbReference type="ARBA" id="ARBA00010211"/>
    </source>
</evidence>
<dbReference type="FunFam" id="3.90.850.10:FF:000002">
    <property type="entry name" value="2-hydroxyhepta-2,4-diene-1,7-dioate isomerase"/>
    <property type="match status" value="1"/>
</dbReference>
<dbReference type="GO" id="GO:0018800">
    <property type="term" value="F:5-oxopent-3-ene-1,2,5-tricarboxylate decarboxylase activity"/>
    <property type="evidence" value="ECO:0007669"/>
    <property type="project" value="UniProtKB-EC"/>
</dbReference>
<proteinExistence type="inferred from homology"/>
<evidence type="ECO:0000256" key="4">
    <source>
        <dbReference type="ARBA" id="ARBA00052790"/>
    </source>
</evidence>
<evidence type="ECO:0000256" key="3">
    <source>
        <dbReference type="ARBA" id="ARBA00051258"/>
    </source>
</evidence>
<dbReference type="SUPFAM" id="SSF56529">
    <property type="entry name" value="FAH"/>
    <property type="match status" value="1"/>
</dbReference>
<comment type="catalytic activity">
    <reaction evidence="3">
        <text>(3E,5R)-5-carboxy-2-oxohept-3-enedioate + H(+) = (4Z)-2-oxohept-4-enedioate + CO2</text>
        <dbReference type="Rhea" id="RHEA:14397"/>
        <dbReference type="ChEBI" id="CHEBI:15378"/>
        <dbReference type="ChEBI" id="CHEBI:16526"/>
        <dbReference type="ChEBI" id="CHEBI:87491"/>
        <dbReference type="ChEBI" id="CHEBI:87507"/>
        <dbReference type="EC" id="4.1.1.68"/>
    </reaction>
</comment>
<dbReference type="InterPro" id="IPR051121">
    <property type="entry name" value="FAH"/>
</dbReference>
<dbReference type="PANTHER" id="PTHR42796">
    <property type="entry name" value="FUMARYLACETOACETATE HYDROLASE DOMAIN-CONTAINING PROTEIN 2A-RELATED"/>
    <property type="match status" value="1"/>
</dbReference>
<comment type="pathway">
    <text evidence="6">Aromatic compound metabolism; 4-hydroxyphenylacetate degradation; pyruvate and succinate semialdehyde from 4-hydroxyphenylacetate: step 4/7.</text>
</comment>
<dbReference type="Gene3D" id="3.90.850.10">
    <property type="entry name" value="Fumarylacetoacetase-like, C-terminal domain"/>
    <property type="match status" value="1"/>
</dbReference>
<comment type="similarity">
    <text evidence="1">Belongs to the FAH family.</text>
</comment>
<evidence type="ECO:0000256" key="6">
    <source>
        <dbReference type="ARBA" id="ARBA00060569"/>
    </source>
</evidence>
<dbReference type="GO" id="GO:0046872">
    <property type="term" value="F:metal ion binding"/>
    <property type="evidence" value="ECO:0007669"/>
    <property type="project" value="UniProtKB-KW"/>
</dbReference>
<gene>
    <name evidence="8" type="ORF">POT9AD_5086</name>
</gene>